<name>B3PV05_RHIE6</name>
<accession>B3PV05</accession>
<feature type="region of interest" description="Disordered" evidence="1">
    <location>
        <begin position="1"/>
        <end position="28"/>
    </location>
</feature>
<evidence type="ECO:0000313" key="3">
    <source>
        <dbReference type="Proteomes" id="UP000008817"/>
    </source>
</evidence>
<evidence type="ECO:0000256" key="1">
    <source>
        <dbReference type="SAM" id="MobiDB-lite"/>
    </source>
</evidence>
<proteinExistence type="predicted"/>
<evidence type="ECO:0000313" key="2">
    <source>
        <dbReference type="EMBL" id="ACE92130.1"/>
    </source>
</evidence>
<organism evidence="2 3">
    <name type="scientific">Rhizobium etli (strain CIAT 652)</name>
    <dbReference type="NCBI Taxonomy" id="491916"/>
    <lineage>
        <taxon>Bacteria</taxon>
        <taxon>Pseudomonadati</taxon>
        <taxon>Pseudomonadota</taxon>
        <taxon>Alphaproteobacteria</taxon>
        <taxon>Hyphomicrobiales</taxon>
        <taxon>Rhizobiaceae</taxon>
        <taxon>Rhizobium/Agrobacterium group</taxon>
        <taxon>Rhizobium</taxon>
    </lineage>
</organism>
<gene>
    <name evidence="2" type="ordered locus">RHECIAT_CH0003182</name>
</gene>
<dbReference type="Proteomes" id="UP000008817">
    <property type="component" value="Chromosome"/>
</dbReference>
<protein>
    <submittedName>
        <fullName evidence="2">Uncharacterized protein</fullName>
    </submittedName>
</protein>
<dbReference type="AlphaFoldDB" id="B3PV05"/>
<feature type="compositionally biased region" description="Basic and acidic residues" evidence="1">
    <location>
        <begin position="14"/>
        <end position="28"/>
    </location>
</feature>
<dbReference type="KEGG" id="rec:RHECIAT_CH0003182"/>
<reference evidence="2 3" key="1">
    <citation type="submission" date="2008-04" db="EMBL/GenBank/DDBJ databases">
        <title>Genome diversity and DNA divergence of Rhizobium etli.</title>
        <authorList>
            <person name="Gonzalez V."/>
            <person name="Acosta J.L."/>
            <person name="Santamaria R.I."/>
            <person name="Bustos P."/>
            <person name="Hernandez-Gonzalez I.L."/>
            <person name="Fernandez J.L."/>
            <person name="Diaz R."/>
            <person name="Flores M."/>
            <person name="Mora J."/>
            <person name="Palacios R."/>
            <person name="Davila G."/>
        </authorList>
    </citation>
    <scope>NUCLEOTIDE SEQUENCE [LARGE SCALE GENOMIC DNA]</scope>
    <source>
        <strain evidence="2 3">CIAT 652</strain>
    </source>
</reference>
<dbReference type="EMBL" id="CP001074">
    <property type="protein sequence ID" value="ACE92130.1"/>
    <property type="molecule type" value="Genomic_DNA"/>
</dbReference>
<dbReference type="HOGENOM" id="CLU_2882785_0_0_5"/>
<sequence length="63" mass="7141">MLRVCPENLSSVDRAADPRHKAGNDASKERSCALRDKLRRTIGTTIVLGFRFQQFTLLGEHAW</sequence>